<sequence length="302" mass="34985">MTIEKLKKSLLKCYSKDLCYIKVQDQWNDSNKTLGMCAITSLVVNDYFGGEIAKIKIDGISHYFNLIHNQIVDLTKEQFVKEINYENYKIIDREKILTEDTNNRYQILKKKVEKNLLEEVDKEVYNCHKCSNLVEKFPNSSTVFLGKNNDIVLIGEAPANNGWRKSHMLWKAINGKVLPSGVILQNLFDIIDKDIFETTFIESVKCYPVERKNLKICSNNCKSIMFKQLEILKPKLIITLGEFPTRNLLNFKFKKFSDVVGNIYEVNGYKVLPIYHPSPISPKSYKGNLPIFEKLKNHMKGI</sequence>
<keyword evidence="5" id="KW-0408">Iron</keyword>
<reference evidence="9" key="2">
    <citation type="journal article" date="2021" name="PeerJ">
        <title>Extensive microbial diversity within the chicken gut microbiome revealed by metagenomics and culture.</title>
        <authorList>
            <person name="Gilroy R."/>
            <person name="Ravi A."/>
            <person name="Getino M."/>
            <person name="Pursley I."/>
            <person name="Horton D.L."/>
            <person name="Alikhan N.F."/>
            <person name="Baker D."/>
            <person name="Gharbi K."/>
            <person name="Hall N."/>
            <person name="Watson M."/>
            <person name="Adriaenssens E.M."/>
            <person name="Foster-Nyarko E."/>
            <person name="Jarju S."/>
            <person name="Secka A."/>
            <person name="Antonio M."/>
            <person name="Oren A."/>
            <person name="Chaudhuri R.R."/>
            <person name="La Ragione R."/>
            <person name="Hildebrand F."/>
            <person name="Pallen M.J."/>
        </authorList>
    </citation>
    <scope>NUCLEOTIDE SEQUENCE</scope>
    <source>
        <strain evidence="9">CHK147-3167</strain>
    </source>
</reference>
<evidence type="ECO:0000256" key="1">
    <source>
        <dbReference type="ARBA" id="ARBA00022485"/>
    </source>
</evidence>
<comment type="caution">
    <text evidence="9">The sequence shown here is derived from an EMBL/GenBank/DDBJ whole genome shotgun (WGS) entry which is preliminary data.</text>
</comment>
<evidence type="ECO:0000256" key="3">
    <source>
        <dbReference type="ARBA" id="ARBA00022763"/>
    </source>
</evidence>
<dbReference type="InterPro" id="IPR036895">
    <property type="entry name" value="Uracil-DNA_glycosylase-like_sf"/>
</dbReference>
<keyword evidence="7" id="KW-0234">DNA repair</keyword>
<dbReference type="Proteomes" id="UP000886786">
    <property type="component" value="Unassembled WGS sequence"/>
</dbReference>
<dbReference type="GO" id="GO:0051539">
    <property type="term" value="F:4 iron, 4 sulfur cluster binding"/>
    <property type="evidence" value="ECO:0007669"/>
    <property type="project" value="UniProtKB-KW"/>
</dbReference>
<evidence type="ECO:0000256" key="7">
    <source>
        <dbReference type="ARBA" id="ARBA00023204"/>
    </source>
</evidence>
<evidence type="ECO:0000256" key="2">
    <source>
        <dbReference type="ARBA" id="ARBA00022723"/>
    </source>
</evidence>
<dbReference type="GO" id="GO:0097506">
    <property type="term" value="F:deaminated base DNA N-glycosylase activity"/>
    <property type="evidence" value="ECO:0007669"/>
    <property type="project" value="UniProtKB-ARBA"/>
</dbReference>
<dbReference type="PANTHER" id="PTHR33693">
    <property type="entry name" value="TYPE-5 URACIL-DNA GLYCOSYLASE"/>
    <property type="match status" value="1"/>
</dbReference>
<evidence type="ECO:0000256" key="4">
    <source>
        <dbReference type="ARBA" id="ARBA00022801"/>
    </source>
</evidence>
<evidence type="ECO:0000259" key="8">
    <source>
        <dbReference type="Pfam" id="PF03167"/>
    </source>
</evidence>
<evidence type="ECO:0000256" key="5">
    <source>
        <dbReference type="ARBA" id="ARBA00023004"/>
    </source>
</evidence>
<reference evidence="9" key="1">
    <citation type="submission" date="2020-10" db="EMBL/GenBank/DDBJ databases">
        <authorList>
            <person name="Gilroy R."/>
        </authorList>
    </citation>
    <scope>NUCLEOTIDE SEQUENCE</scope>
    <source>
        <strain evidence="9">CHK147-3167</strain>
    </source>
</reference>
<dbReference type="Pfam" id="PF03167">
    <property type="entry name" value="UDG"/>
    <property type="match status" value="1"/>
</dbReference>
<dbReference type="Pfam" id="PF24585">
    <property type="entry name" value="YunG"/>
    <property type="match status" value="1"/>
</dbReference>
<dbReference type="SUPFAM" id="SSF52141">
    <property type="entry name" value="Uracil-DNA glycosylase-like"/>
    <property type="match status" value="1"/>
</dbReference>
<evidence type="ECO:0000256" key="6">
    <source>
        <dbReference type="ARBA" id="ARBA00023014"/>
    </source>
</evidence>
<dbReference type="GO" id="GO:0046872">
    <property type="term" value="F:metal ion binding"/>
    <property type="evidence" value="ECO:0007669"/>
    <property type="project" value="UniProtKB-KW"/>
</dbReference>
<keyword evidence="2" id="KW-0479">Metal-binding</keyword>
<protein>
    <recommendedName>
        <fullName evidence="8">Uracil-DNA glycosylase-like domain-containing protein</fullName>
    </recommendedName>
</protein>
<keyword evidence="4" id="KW-0378">Hydrolase</keyword>
<organism evidence="9 10">
    <name type="scientific">Candidatus Coprosoma intestinipullorum</name>
    <dbReference type="NCBI Taxonomy" id="2840752"/>
    <lineage>
        <taxon>Bacteria</taxon>
        <taxon>Bacillati</taxon>
        <taxon>Bacillota</taxon>
        <taxon>Bacillota incertae sedis</taxon>
        <taxon>Candidatus Coprosoma</taxon>
    </lineage>
</organism>
<dbReference type="GO" id="GO:0006281">
    <property type="term" value="P:DNA repair"/>
    <property type="evidence" value="ECO:0007669"/>
    <property type="project" value="UniProtKB-KW"/>
</dbReference>
<keyword evidence="1" id="KW-0004">4Fe-4S</keyword>
<keyword evidence="6" id="KW-0411">Iron-sulfur</keyword>
<feature type="domain" description="Uracil-DNA glycosylase-like" evidence="8">
    <location>
        <begin position="148"/>
        <end position="288"/>
    </location>
</feature>
<name>A0A9D1CY68_9FIRM</name>
<dbReference type="InterPro" id="IPR056238">
    <property type="entry name" value="YunG-like"/>
</dbReference>
<dbReference type="InterPro" id="IPR005122">
    <property type="entry name" value="Uracil-DNA_glycosylase-like"/>
</dbReference>
<dbReference type="AlphaFoldDB" id="A0A9D1CY68"/>
<dbReference type="Gene3D" id="3.40.470.10">
    <property type="entry name" value="Uracil-DNA glycosylase-like domain"/>
    <property type="match status" value="1"/>
</dbReference>
<accession>A0A9D1CY68</accession>
<gene>
    <name evidence="9" type="ORF">IAB27_02185</name>
</gene>
<evidence type="ECO:0000313" key="9">
    <source>
        <dbReference type="EMBL" id="HIQ90422.1"/>
    </source>
</evidence>
<evidence type="ECO:0000313" key="10">
    <source>
        <dbReference type="Proteomes" id="UP000886786"/>
    </source>
</evidence>
<proteinExistence type="predicted"/>
<keyword evidence="3" id="KW-0227">DNA damage</keyword>
<dbReference type="EMBL" id="DVFV01000042">
    <property type="protein sequence ID" value="HIQ90422.1"/>
    <property type="molecule type" value="Genomic_DNA"/>
</dbReference>
<dbReference type="InterPro" id="IPR051536">
    <property type="entry name" value="UDG_Type-4/5"/>
</dbReference>